<feature type="compositionally biased region" description="Polar residues" evidence="1">
    <location>
        <begin position="10"/>
        <end position="36"/>
    </location>
</feature>
<feature type="region of interest" description="Disordered" evidence="1">
    <location>
        <begin position="89"/>
        <end position="112"/>
    </location>
</feature>
<evidence type="ECO:0000313" key="2">
    <source>
        <dbReference type="EMBL" id="QDT04872.1"/>
    </source>
</evidence>
<dbReference type="KEGG" id="rlc:K227x_32690"/>
<name>A0A517NCK6_9BACT</name>
<evidence type="ECO:0000313" key="3">
    <source>
        <dbReference type="Proteomes" id="UP000318538"/>
    </source>
</evidence>
<dbReference type="AlphaFoldDB" id="A0A517NCK6"/>
<gene>
    <name evidence="2" type="ORF">K227x_32690</name>
</gene>
<keyword evidence="3" id="KW-1185">Reference proteome</keyword>
<dbReference type="Proteomes" id="UP000318538">
    <property type="component" value="Chromosome"/>
</dbReference>
<dbReference type="EMBL" id="CP036525">
    <property type="protein sequence ID" value="QDT04872.1"/>
    <property type="molecule type" value="Genomic_DNA"/>
</dbReference>
<accession>A0A517NCK6</accession>
<reference evidence="2 3" key="1">
    <citation type="submission" date="2019-02" db="EMBL/GenBank/DDBJ databases">
        <title>Deep-cultivation of Planctomycetes and their phenomic and genomic characterization uncovers novel biology.</title>
        <authorList>
            <person name="Wiegand S."/>
            <person name="Jogler M."/>
            <person name="Boedeker C."/>
            <person name="Pinto D."/>
            <person name="Vollmers J."/>
            <person name="Rivas-Marin E."/>
            <person name="Kohn T."/>
            <person name="Peeters S.H."/>
            <person name="Heuer A."/>
            <person name="Rast P."/>
            <person name="Oberbeckmann S."/>
            <person name="Bunk B."/>
            <person name="Jeske O."/>
            <person name="Meyerdierks A."/>
            <person name="Storesund J.E."/>
            <person name="Kallscheuer N."/>
            <person name="Luecker S."/>
            <person name="Lage O.M."/>
            <person name="Pohl T."/>
            <person name="Merkel B.J."/>
            <person name="Hornburger P."/>
            <person name="Mueller R.-W."/>
            <person name="Bruemmer F."/>
            <person name="Labrenz M."/>
            <person name="Spormann A.M."/>
            <person name="Op den Camp H."/>
            <person name="Overmann J."/>
            <person name="Amann R."/>
            <person name="Jetten M.S.M."/>
            <person name="Mascher T."/>
            <person name="Medema M.H."/>
            <person name="Devos D.P."/>
            <person name="Kaster A.-K."/>
            <person name="Ovreas L."/>
            <person name="Rohde M."/>
            <person name="Galperin M.Y."/>
            <person name="Jogler C."/>
        </authorList>
    </citation>
    <scope>NUCLEOTIDE SEQUENCE [LARGE SCALE GENOMIC DNA]</scope>
    <source>
        <strain evidence="2 3">K22_7</strain>
    </source>
</reference>
<sequence>MRKQIKLPSMPTSRVEQGQDNQRAKRTNPQTASTTRSVHFDFRETKHHLQLKPKALFLQSHPEAQRCKSDTHDVHRRTACGVCKWTIKPPSPVTSGVPPQKSSDETCSNRTPSDVNVHRIWTGAKVH</sequence>
<protein>
    <submittedName>
        <fullName evidence="2">Uncharacterized protein</fullName>
    </submittedName>
</protein>
<organism evidence="2 3">
    <name type="scientific">Rubripirellula lacrimiformis</name>
    <dbReference type="NCBI Taxonomy" id="1930273"/>
    <lineage>
        <taxon>Bacteria</taxon>
        <taxon>Pseudomonadati</taxon>
        <taxon>Planctomycetota</taxon>
        <taxon>Planctomycetia</taxon>
        <taxon>Pirellulales</taxon>
        <taxon>Pirellulaceae</taxon>
        <taxon>Rubripirellula</taxon>
    </lineage>
</organism>
<evidence type="ECO:0000256" key="1">
    <source>
        <dbReference type="SAM" id="MobiDB-lite"/>
    </source>
</evidence>
<proteinExistence type="predicted"/>
<feature type="region of interest" description="Disordered" evidence="1">
    <location>
        <begin position="1"/>
        <end position="36"/>
    </location>
</feature>